<comment type="similarity">
    <text evidence="1">Belongs to the Cyclase 1 superfamily.</text>
</comment>
<name>A0A3N2PRL2_SODAK</name>
<evidence type="ECO:0008006" key="4">
    <source>
        <dbReference type="Google" id="ProtNLM"/>
    </source>
</evidence>
<dbReference type="SUPFAM" id="SSF102198">
    <property type="entry name" value="Putative cyclase"/>
    <property type="match status" value="1"/>
</dbReference>
<dbReference type="EMBL" id="ML119057">
    <property type="protein sequence ID" value="ROT37110.1"/>
    <property type="molecule type" value="Genomic_DNA"/>
</dbReference>
<protein>
    <recommendedName>
        <fullName evidence="4">Cyclase</fullName>
    </recommendedName>
</protein>
<dbReference type="PANTHER" id="PTHR34861">
    <property type="match status" value="1"/>
</dbReference>
<dbReference type="Gene3D" id="3.50.30.50">
    <property type="entry name" value="Putative cyclase"/>
    <property type="match status" value="1"/>
</dbReference>
<sequence length="335" mass="37073">MDVPKFDDLPPVQGMPKGCAWGVFDRDGNKDVFGTLNHLTPDVVKAAAAEVKDGVSISLDWPLDAMDHLPMLRRKLTHTVYLAGGGEPRSAYWDDELSFNTQGSSQWDSLVHWPYQPTGQVYNGARPTAESLSLSTGERKPNPLPTLEHWHRRGGLVGRGVLIDFKTYADEKGISFDPLGLYRISVEEIEAVAAHQGVEFRPGDVFLLRTGATEALDHQGRFSMEKMADLKLPGVHGDEAAARWFWDRRFSAVACDTGGFEAYPPLKDDGTAGMLPLVLHKYFLAFFGMPIGEYWDLTNLARYCKQTGRYSFMLTSQPLNVPGLVGSPPNALAIF</sequence>
<dbReference type="GO" id="GO:0004061">
    <property type="term" value="F:arylformamidase activity"/>
    <property type="evidence" value="ECO:0007669"/>
    <property type="project" value="InterPro"/>
</dbReference>
<accession>A0A3N2PRL2</accession>
<dbReference type="AlphaFoldDB" id="A0A3N2PRL2"/>
<dbReference type="GeneID" id="39583802"/>
<evidence type="ECO:0000313" key="3">
    <source>
        <dbReference type="Proteomes" id="UP000272025"/>
    </source>
</evidence>
<dbReference type="GO" id="GO:0019441">
    <property type="term" value="P:L-tryptophan catabolic process to kynurenine"/>
    <property type="evidence" value="ECO:0007669"/>
    <property type="project" value="InterPro"/>
</dbReference>
<dbReference type="InterPro" id="IPR037175">
    <property type="entry name" value="KFase_sf"/>
</dbReference>
<dbReference type="PANTHER" id="PTHR34861:SF10">
    <property type="entry name" value="CYCLASE"/>
    <property type="match status" value="1"/>
</dbReference>
<reference evidence="2 3" key="1">
    <citation type="journal article" date="2018" name="Mol. Ecol.">
        <title>The obligate alkalophilic soda-lake fungus Sodiomyces alkalinus has shifted to a protein diet.</title>
        <authorList>
            <person name="Grum-Grzhimaylo A.A."/>
            <person name="Falkoski D.L."/>
            <person name="van den Heuvel J."/>
            <person name="Valero-Jimenez C.A."/>
            <person name="Min B."/>
            <person name="Choi I.G."/>
            <person name="Lipzen A."/>
            <person name="Daum C.G."/>
            <person name="Aanen D.K."/>
            <person name="Tsang A."/>
            <person name="Henrissat B."/>
            <person name="Bilanenko E.N."/>
            <person name="de Vries R.P."/>
            <person name="van Kan J.A.L."/>
            <person name="Grigoriev I.V."/>
            <person name="Debets A.J.M."/>
        </authorList>
    </citation>
    <scope>NUCLEOTIDE SEQUENCE [LARGE SCALE GENOMIC DNA]</scope>
    <source>
        <strain evidence="2 3">F11</strain>
    </source>
</reference>
<dbReference type="InterPro" id="IPR007325">
    <property type="entry name" value="KFase/CYL"/>
</dbReference>
<dbReference type="RefSeq" id="XP_028464916.1">
    <property type="nucleotide sequence ID" value="XM_028615325.1"/>
</dbReference>
<dbReference type="OrthoDB" id="5396at2759"/>
<gene>
    <name evidence="2" type="ORF">SODALDRAFT_400797</name>
</gene>
<dbReference type="Proteomes" id="UP000272025">
    <property type="component" value="Unassembled WGS sequence"/>
</dbReference>
<evidence type="ECO:0000256" key="1">
    <source>
        <dbReference type="ARBA" id="ARBA00007865"/>
    </source>
</evidence>
<keyword evidence="3" id="KW-1185">Reference proteome</keyword>
<evidence type="ECO:0000313" key="2">
    <source>
        <dbReference type="EMBL" id="ROT37110.1"/>
    </source>
</evidence>
<dbReference type="Pfam" id="PF04199">
    <property type="entry name" value="Cyclase"/>
    <property type="match status" value="1"/>
</dbReference>
<organism evidence="2 3">
    <name type="scientific">Sodiomyces alkalinus (strain CBS 110278 / VKM F-3762 / F11)</name>
    <name type="common">Alkaliphilic filamentous fungus</name>
    <dbReference type="NCBI Taxonomy" id="1314773"/>
    <lineage>
        <taxon>Eukaryota</taxon>
        <taxon>Fungi</taxon>
        <taxon>Dikarya</taxon>
        <taxon>Ascomycota</taxon>
        <taxon>Pezizomycotina</taxon>
        <taxon>Sordariomycetes</taxon>
        <taxon>Hypocreomycetidae</taxon>
        <taxon>Glomerellales</taxon>
        <taxon>Plectosphaerellaceae</taxon>
        <taxon>Sodiomyces</taxon>
    </lineage>
</organism>
<proteinExistence type="inferred from homology"/>